<name>A0A1N5WKS0_9ARCH</name>
<dbReference type="SUPFAM" id="SSF161098">
    <property type="entry name" value="MetI-like"/>
    <property type="match status" value="2"/>
</dbReference>
<dbReference type="PANTHER" id="PTHR42744:SF1">
    <property type="entry name" value="BINDING-PROTEIN-DEPENDENT TRANSPORT SYSTEMS INNER MEMBRANE COMPONENT"/>
    <property type="match status" value="1"/>
</dbReference>
<feature type="transmembrane region" description="Helical" evidence="5">
    <location>
        <begin position="6"/>
        <end position="33"/>
    </location>
</feature>
<dbReference type="InterPro" id="IPR035906">
    <property type="entry name" value="MetI-like_sf"/>
</dbReference>
<dbReference type="RefSeq" id="WP_077076676.1">
    <property type="nucleotide sequence ID" value="NZ_LT671858.1"/>
</dbReference>
<comment type="similarity">
    <text evidence="5">Belongs to the binding-protein-dependent transport system permease family.</text>
</comment>
<keyword evidence="5" id="KW-0813">Transport</keyword>
<dbReference type="GO" id="GO:0005886">
    <property type="term" value="C:plasma membrane"/>
    <property type="evidence" value="ECO:0007669"/>
    <property type="project" value="UniProtKB-SubCell"/>
</dbReference>
<dbReference type="CDD" id="cd06261">
    <property type="entry name" value="TM_PBP2"/>
    <property type="match status" value="1"/>
</dbReference>
<reference evidence="8" key="3">
    <citation type="submission" date="2016-06" db="EMBL/GenBank/DDBJ databases">
        <authorList>
            <person name="Olsen C.W."/>
            <person name="Carey S."/>
            <person name="Hinshaw L."/>
            <person name="Karasin A.I."/>
        </authorList>
    </citation>
    <scope>NUCLEOTIDE SEQUENCE [LARGE SCALE GENOMIC DNA]</scope>
    <source>
        <strain evidence="8">PM4</strain>
    </source>
</reference>
<evidence type="ECO:0000256" key="5">
    <source>
        <dbReference type="RuleBase" id="RU363032"/>
    </source>
</evidence>
<evidence type="ECO:0000256" key="2">
    <source>
        <dbReference type="ARBA" id="ARBA00022692"/>
    </source>
</evidence>
<feature type="transmembrane region" description="Helical" evidence="5">
    <location>
        <begin position="76"/>
        <end position="96"/>
    </location>
</feature>
<keyword evidence="9" id="KW-1185">Reference proteome</keyword>
<dbReference type="EMBL" id="LT719092">
    <property type="protein sequence ID" value="SJK85572.1"/>
    <property type="molecule type" value="Genomic_DNA"/>
</dbReference>
<dbReference type="AlphaFoldDB" id="A0A1N5WKS0"/>
<feature type="transmembrane region" description="Helical" evidence="5">
    <location>
        <begin position="393"/>
        <end position="418"/>
    </location>
</feature>
<dbReference type="PROSITE" id="PS50928">
    <property type="entry name" value="ABC_TM1"/>
    <property type="match status" value="1"/>
</dbReference>
<feature type="transmembrane region" description="Helical" evidence="5">
    <location>
        <begin position="500"/>
        <end position="520"/>
    </location>
</feature>
<evidence type="ECO:0000313" key="7">
    <source>
        <dbReference type="EMBL" id="SIM85107.1"/>
    </source>
</evidence>
<dbReference type="GeneID" id="41589091"/>
<feature type="transmembrane region" description="Helical" evidence="5">
    <location>
        <begin position="275"/>
        <end position="301"/>
    </location>
</feature>
<feature type="transmembrane region" description="Helical" evidence="5">
    <location>
        <begin position="439"/>
        <end position="461"/>
    </location>
</feature>
<feature type="transmembrane region" description="Helical" evidence="5">
    <location>
        <begin position="149"/>
        <end position="171"/>
    </location>
</feature>
<keyword evidence="3 5" id="KW-1133">Transmembrane helix</keyword>
<dbReference type="PANTHER" id="PTHR42744">
    <property type="entry name" value="BINDING-PROTEIN-DEPENDENT TRANSPORT SYSTEMS INNER MEMBRANE COMPONENT"/>
    <property type="match status" value="1"/>
</dbReference>
<feature type="transmembrane region" description="Helical" evidence="5">
    <location>
        <begin position="367"/>
        <end position="387"/>
    </location>
</feature>
<dbReference type="Proteomes" id="UP000187822">
    <property type="component" value="Chromosome I"/>
</dbReference>
<keyword evidence="2 5" id="KW-0812">Transmembrane</keyword>
<evidence type="ECO:0000256" key="4">
    <source>
        <dbReference type="ARBA" id="ARBA00023136"/>
    </source>
</evidence>
<reference evidence="7 10" key="1">
    <citation type="submission" date="2016-04" db="EMBL/GenBank/DDBJ databases">
        <authorList>
            <person name="Evans L.H."/>
            <person name="Alamgir A."/>
            <person name="Owens N."/>
            <person name="Weber N.D."/>
            <person name="Virtaneva K."/>
            <person name="Barbian K."/>
            <person name="Babar A."/>
            <person name="Rosenke K."/>
        </authorList>
    </citation>
    <scope>NUCLEOTIDE SEQUENCE [LARGE SCALE GENOMIC DNA]</scope>
    <source>
        <strain evidence="7">S5</strain>
        <strain evidence="10">S5(T) (JCM 30642 \VKM B-2941)</strain>
    </source>
</reference>
<evidence type="ECO:0000313" key="9">
    <source>
        <dbReference type="Proteomes" id="UP000187822"/>
    </source>
</evidence>
<dbReference type="STRING" id="1673428.CPM_1793"/>
<dbReference type="OrthoDB" id="50379at2157"/>
<proteinExistence type="inferred from homology"/>
<organism evidence="7 10">
    <name type="scientific">Cuniculiplasma divulgatum</name>
    <dbReference type="NCBI Taxonomy" id="1673428"/>
    <lineage>
        <taxon>Archaea</taxon>
        <taxon>Methanobacteriati</taxon>
        <taxon>Thermoplasmatota</taxon>
        <taxon>Thermoplasmata</taxon>
        <taxon>Thermoplasmatales</taxon>
        <taxon>Cuniculiplasmataceae</taxon>
        <taxon>Cuniculiplasma</taxon>
    </lineage>
</organism>
<evidence type="ECO:0000259" key="6">
    <source>
        <dbReference type="PROSITE" id="PS50928"/>
    </source>
</evidence>
<feature type="transmembrane region" description="Helical" evidence="5">
    <location>
        <begin position="321"/>
        <end position="346"/>
    </location>
</feature>
<dbReference type="Pfam" id="PF00528">
    <property type="entry name" value="BPD_transp_1"/>
    <property type="match status" value="2"/>
</dbReference>
<gene>
    <name evidence="8" type="ORF">CPM_1793</name>
    <name evidence="7" type="ORF">CSP5_1854</name>
</gene>
<dbReference type="KEGG" id="cdiv:CPM_1793"/>
<evidence type="ECO:0000313" key="10">
    <source>
        <dbReference type="Proteomes" id="UP000195607"/>
    </source>
</evidence>
<feature type="transmembrane region" description="Helical" evidence="5">
    <location>
        <begin position="183"/>
        <end position="204"/>
    </location>
</feature>
<comment type="subcellular location">
    <subcellularLocation>
        <location evidence="5">Cell membrane</location>
        <topology evidence="5">Multi-pass membrane protein</topology>
    </subcellularLocation>
    <subcellularLocation>
        <location evidence="1">Membrane</location>
        <topology evidence="1">Multi-pass membrane protein</topology>
    </subcellularLocation>
</comment>
<reference evidence="9" key="2">
    <citation type="submission" date="2016-06" db="EMBL/GenBank/DDBJ databases">
        <authorList>
            <person name="Toshchakov V.S."/>
        </authorList>
    </citation>
    <scope>NUCLEOTIDE SEQUENCE [LARGE SCALE GENOMIC DNA]</scope>
    <source>
        <strain>PM4 (JCM 30641</strain>
        <strain evidence="9">\VKM B-2940)</strain>
    </source>
</reference>
<dbReference type="Proteomes" id="UP000195607">
    <property type="component" value="Chromosome I"/>
</dbReference>
<dbReference type="InterPro" id="IPR000515">
    <property type="entry name" value="MetI-like"/>
</dbReference>
<dbReference type="Gene3D" id="1.10.3720.10">
    <property type="entry name" value="MetI-like"/>
    <property type="match status" value="2"/>
</dbReference>
<evidence type="ECO:0000313" key="8">
    <source>
        <dbReference type="EMBL" id="SJK85572.1"/>
    </source>
</evidence>
<accession>A0A1N5WKS0</accession>
<protein>
    <submittedName>
        <fullName evidence="7">NitT family ABC transporter permease</fullName>
    </submittedName>
</protein>
<feature type="domain" description="ABC transmembrane type-1" evidence="6">
    <location>
        <begin position="11"/>
        <end position="204"/>
    </location>
</feature>
<feature type="transmembrane region" description="Helical" evidence="5">
    <location>
        <begin position="45"/>
        <end position="70"/>
    </location>
</feature>
<dbReference type="GO" id="GO:0055085">
    <property type="term" value="P:transmembrane transport"/>
    <property type="evidence" value="ECO:0007669"/>
    <property type="project" value="InterPro"/>
</dbReference>
<evidence type="ECO:0000256" key="1">
    <source>
        <dbReference type="ARBA" id="ARBA00004141"/>
    </source>
</evidence>
<sequence length="540" mass="60318">MNEYIFIILAVLATGGRVIGLILLSILSGWLLAYAAIKSKIFENLFISFIEVFESVPVISFFPIVLIIFVDRIGGPLGVEFAADFLVFTAVVWNIWMGQYQAYKTIPSEMVEVTENYNFSLWMKLRNVYIPFSIPRIVANLFPSISDGFFYITVSEVFTIGITSYSTFGVGSPIDKFAADGNFRMLIVTFLALGIFVILLIELVRRIGNHAVAKYTIDTDSPIIKRGKARIRQTSRFSAIVSQNTLGKLASYTRVRKGPEDLEELYSKEKKNGKIGIIAGVIVLAIFAYIMYSIIIFVMSVSGSEWSYLFSQTPSLLYGLLIDYIRVLIITGASIAFAFTLGYLLATRRKAEAVGVPIIQTFSSYPVPAYFPFIFLGIYPIFASVLGSQAEEGIVLLLGFIATFYYVFYSFWMGIKAMPAEYNEIMKNLDMGFFKKMRYVIIPSTFPYLISGISSTINSAWGGLEIGEYWPDIAGGKTLEIHTGLMKTIDVATRSGNIALAGWASFLFAIIVAVYSILFTRKMMDLARKKYVAEEGIYSV</sequence>
<evidence type="ECO:0000256" key="3">
    <source>
        <dbReference type="ARBA" id="ARBA00022989"/>
    </source>
</evidence>
<dbReference type="EMBL" id="LT671858">
    <property type="protein sequence ID" value="SIM85107.1"/>
    <property type="molecule type" value="Genomic_DNA"/>
</dbReference>
<keyword evidence="4 5" id="KW-0472">Membrane</keyword>